<evidence type="ECO:0000256" key="2">
    <source>
        <dbReference type="ARBA" id="ARBA00022490"/>
    </source>
</evidence>
<dbReference type="GO" id="GO:0006308">
    <property type="term" value="P:DNA catabolic process"/>
    <property type="evidence" value="ECO:0007669"/>
    <property type="project" value="UniProtKB-UniRule"/>
</dbReference>
<keyword evidence="2 6" id="KW-0963">Cytoplasm</keyword>
<dbReference type="OrthoDB" id="5244334at2"/>
<dbReference type="SUPFAM" id="SSF116842">
    <property type="entry name" value="XseB-like"/>
    <property type="match status" value="1"/>
</dbReference>
<reference evidence="7 8" key="1">
    <citation type="submission" date="2018-11" db="EMBL/GenBank/DDBJ databases">
        <title>YIM 102482-1 draft genome.</title>
        <authorList>
            <person name="Li G."/>
            <person name="Jiang Y."/>
        </authorList>
    </citation>
    <scope>NUCLEOTIDE SEQUENCE [LARGE SCALE GENOMIC DNA]</scope>
    <source>
        <strain evidence="7 8">YIM 102482-1</strain>
    </source>
</reference>
<keyword evidence="3 6" id="KW-0540">Nuclease</keyword>
<dbReference type="PANTHER" id="PTHR34137">
    <property type="entry name" value="EXODEOXYRIBONUCLEASE 7 SMALL SUBUNIT"/>
    <property type="match status" value="1"/>
</dbReference>
<sequence length="90" mass="10145">MNSMPASNSAEQATTPELRPVAELSFEQARDELALVVQQLEQGSLPLETALRLWERGEELAARCEEWLKGARERLERVRAEHRADSEADA</sequence>
<dbReference type="Gene3D" id="1.10.287.1040">
    <property type="entry name" value="Exonuclease VII, small subunit"/>
    <property type="match status" value="1"/>
</dbReference>
<dbReference type="AlphaFoldDB" id="A0A3P3VUD7"/>
<comment type="subcellular location">
    <subcellularLocation>
        <location evidence="6">Cytoplasm</location>
    </subcellularLocation>
</comment>
<proteinExistence type="inferred from homology"/>
<accession>A0A3P3VUD7</accession>
<dbReference type="Pfam" id="PF02609">
    <property type="entry name" value="Exonuc_VII_S"/>
    <property type="match status" value="1"/>
</dbReference>
<dbReference type="GO" id="GO:0005829">
    <property type="term" value="C:cytosol"/>
    <property type="evidence" value="ECO:0007669"/>
    <property type="project" value="TreeGrafter"/>
</dbReference>
<dbReference type="InterPro" id="IPR037004">
    <property type="entry name" value="Exonuc_VII_ssu_sf"/>
</dbReference>
<comment type="subunit">
    <text evidence="6">Heterooligomer composed of large and small subunits.</text>
</comment>
<dbReference type="GO" id="GO:0008855">
    <property type="term" value="F:exodeoxyribonuclease VII activity"/>
    <property type="evidence" value="ECO:0007669"/>
    <property type="project" value="UniProtKB-UniRule"/>
</dbReference>
<evidence type="ECO:0000256" key="5">
    <source>
        <dbReference type="ARBA" id="ARBA00022839"/>
    </source>
</evidence>
<dbReference type="PANTHER" id="PTHR34137:SF1">
    <property type="entry name" value="EXODEOXYRIBONUCLEASE 7 SMALL SUBUNIT"/>
    <property type="match status" value="1"/>
</dbReference>
<dbReference type="HAMAP" id="MF_00337">
    <property type="entry name" value="Exonuc_7_S"/>
    <property type="match status" value="1"/>
</dbReference>
<keyword evidence="5 6" id="KW-0269">Exonuclease</keyword>
<evidence type="ECO:0000313" key="7">
    <source>
        <dbReference type="EMBL" id="RRJ86425.1"/>
    </source>
</evidence>
<dbReference type="NCBIfam" id="TIGR01280">
    <property type="entry name" value="xseB"/>
    <property type="match status" value="1"/>
</dbReference>
<protein>
    <recommendedName>
        <fullName evidence="6">Exodeoxyribonuclease 7 small subunit</fullName>
        <ecNumber evidence="6">3.1.11.6</ecNumber>
    </recommendedName>
    <alternativeName>
        <fullName evidence="6">Exodeoxyribonuclease VII small subunit</fullName>
        <shortName evidence="6">Exonuclease VII small subunit</shortName>
    </alternativeName>
</protein>
<gene>
    <name evidence="6" type="primary">xseB</name>
    <name evidence="7" type="ORF">EG850_08755</name>
</gene>
<evidence type="ECO:0000256" key="6">
    <source>
        <dbReference type="HAMAP-Rule" id="MF_00337"/>
    </source>
</evidence>
<keyword evidence="4 6" id="KW-0378">Hydrolase</keyword>
<comment type="function">
    <text evidence="6">Bidirectionally degrades single-stranded DNA into large acid-insoluble oligonucleotides, which are then degraded further into small acid-soluble oligonucleotides.</text>
</comment>
<evidence type="ECO:0000313" key="8">
    <source>
        <dbReference type="Proteomes" id="UP000274391"/>
    </source>
</evidence>
<dbReference type="NCBIfam" id="NF002139">
    <property type="entry name" value="PRK00977.1-3"/>
    <property type="match status" value="1"/>
</dbReference>
<dbReference type="InterPro" id="IPR003761">
    <property type="entry name" value="Exonuc_VII_S"/>
</dbReference>
<organism evidence="7 8">
    <name type="scientific">Gulosibacter macacae</name>
    <dbReference type="NCBI Taxonomy" id="2488791"/>
    <lineage>
        <taxon>Bacteria</taxon>
        <taxon>Bacillati</taxon>
        <taxon>Actinomycetota</taxon>
        <taxon>Actinomycetes</taxon>
        <taxon>Micrococcales</taxon>
        <taxon>Microbacteriaceae</taxon>
        <taxon>Gulosibacter</taxon>
    </lineage>
</organism>
<comment type="caution">
    <text evidence="7">The sequence shown here is derived from an EMBL/GenBank/DDBJ whole genome shotgun (WGS) entry which is preliminary data.</text>
</comment>
<keyword evidence="8" id="KW-1185">Reference proteome</keyword>
<dbReference type="EC" id="3.1.11.6" evidence="6"/>
<comment type="similarity">
    <text evidence="1 6">Belongs to the XseB family.</text>
</comment>
<comment type="catalytic activity">
    <reaction evidence="6">
        <text>Exonucleolytic cleavage in either 5'- to 3'- or 3'- to 5'-direction to yield nucleoside 5'-phosphates.</text>
        <dbReference type="EC" id="3.1.11.6"/>
    </reaction>
</comment>
<evidence type="ECO:0000256" key="4">
    <source>
        <dbReference type="ARBA" id="ARBA00022801"/>
    </source>
</evidence>
<dbReference type="EMBL" id="RQVS01000009">
    <property type="protein sequence ID" value="RRJ86425.1"/>
    <property type="molecule type" value="Genomic_DNA"/>
</dbReference>
<dbReference type="Proteomes" id="UP000274391">
    <property type="component" value="Unassembled WGS sequence"/>
</dbReference>
<evidence type="ECO:0000256" key="3">
    <source>
        <dbReference type="ARBA" id="ARBA00022722"/>
    </source>
</evidence>
<evidence type="ECO:0000256" key="1">
    <source>
        <dbReference type="ARBA" id="ARBA00009998"/>
    </source>
</evidence>
<dbReference type="GO" id="GO:0009318">
    <property type="term" value="C:exodeoxyribonuclease VII complex"/>
    <property type="evidence" value="ECO:0007669"/>
    <property type="project" value="UniProtKB-UniRule"/>
</dbReference>
<name>A0A3P3VUD7_9MICO</name>